<dbReference type="SUPFAM" id="SSF51735">
    <property type="entry name" value="NAD(P)-binding Rossmann-fold domains"/>
    <property type="match status" value="1"/>
</dbReference>
<name>A0A2U1K698_9BACI</name>
<dbReference type="NCBIfam" id="NF005559">
    <property type="entry name" value="PRK07231.1"/>
    <property type="match status" value="1"/>
</dbReference>
<dbReference type="Pfam" id="PF13561">
    <property type="entry name" value="adh_short_C2"/>
    <property type="match status" value="1"/>
</dbReference>
<organism evidence="3 4">
    <name type="scientific">Pueribacillus theae</name>
    <dbReference type="NCBI Taxonomy" id="2171751"/>
    <lineage>
        <taxon>Bacteria</taxon>
        <taxon>Bacillati</taxon>
        <taxon>Bacillota</taxon>
        <taxon>Bacilli</taxon>
        <taxon>Bacillales</taxon>
        <taxon>Bacillaceae</taxon>
        <taxon>Pueribacillus</taxon>
    </lineage>
</organism>
<dbReference type="RefSeq" id="WP_116553352.1">
    <property type="nucleotide sequence ID" value="NZ_QCZG01000003.1"/>
</dbReference>
<evidence type="ECO:0000256" key="1">
    <source>
        <dbReference type="ARBA" id="ARBA00006484"/>
    </source>
</evidence>
<protein>
    <submittedName>
        <fullName evidence="3">Short-chain dehydrogenase</fullName>
    </submittedName>
</protein>
<dbReference type="Proteomes" id="UP000245998">
    <property type="component" value="Unassembled WGS sequence"/>
</dbReference>
<evidence type="ECO:0000313" key="3">
    <source>
        <dbReference type="EMBL" id="PWA13066.1"/>
    </source>
</evidence>
<sequence length="250" mass="27019">MKRLEGKVAIITGAANGQGVAEAKLFASEGAKVIVTDIDEVGVKKTAIEISNLGGSAFPLQHDVSLEEDWKIVVKTSIEQFGRVDILINNAGIPSRKNVEEETVEEWDKVQAVNSRSVFLGMKYTVPEIRKVGGGSIINVSSVYGIIGVKGYAAYHASKGAIRVLTKTAAMDFAKDLIRVNSIHPGIIETAMTEDLYADEETLNWLKDVTPWPRLGKPEDVAYGALFLASDESTFITGSELVIDGGWIAH</sequence>
<dbReference type="PRINTS" id="PR00081">
    <property type="entry name" value="GDHRDH"/>
</dbReference>
<dbReference type="InterPro" id="IPR002347">
    <property type="entry name" value="SDR_fam"/>
</dbReference>
<comment type="similarity">
    <text evidence="1">Belongs to the short-chain dehydrogenases/reductases (SDR) family.</text>
</comment>
<gene>
    <name evidence="3" type="ORF">DCC39_02750</name>
</gene>
<comment type="caution">
    <text evidence="3">The sequence shown here is derived from an EMBL/GenBank/DDBJ whole genome shotgun (WGS) entry which is preliminary data.</text>
</comment>
<proteinExistence type="inferred from homology"/>
<dbReference type="GO" id="GO:0008206">
    <property type="term" value="P:bile acid metabolic process"/>
    <property type="evidence" value="ECO:0007669"/>
    <property type="project" value="UniProtKB-ARBA"/>
</dbReference>
<dbReference type="InterPro" id="IPR036291">
    <property type="entry name" value="NAD(P)-bd_dom_sf"/>
</dbReference>
<dbReference type="FunFam" id="3.40.50.720:FF:000084">
    <property type="entry name" value="Short-chain dehydrogenase reductase"/>
    <property type="match status" value="1"/>
</dbReference>
<dbReference type="PRINTS" id="PR00080">
    <property type="entry name" value="SDRFAMILY"/>
</dbReference>
<evidence type="ECO:0000313" key="4">
    <source>
        <dbReference type="Proteomes" id="UP000245998"/>
    </source>
</evidence>
<evidence type="ECO:0000256" key="2">
    <source>
        <dbReference type="ARBA" id="ARBA00023002"/>
    </source>
</evidence>
<accession>A0A2U1K698</accession>
<dbReference type="PANTHER" id="PTHR24321:SF8">
    <property type="entry name" value="ESTRADIOL 17-BETA-DEHYDROGENASE 8-RELATED"/>
    <property type="match status" value="1"/>
</dbReference>
<reference evidence="3 4" key="1">
    <citation type="submission" date="2018-04" db="EMBL/GenBank/DDBJ databases">
        <title>Camelliibacillus theae gen. nov., sp. nov., isolated from Pu'er tea.</title>
        <authorList>
            <person name="Niu L."/>
        </authorList>
    </citation>
    <scope>NUCLEOTIDE SEQUENCE [LARGE SCALE GENOMIC DNA]</scope>
    <source>
        <strain evidence="3 4">T8</strain>
    </source>
</reference>
<dbReference type="OrthoDB" id="9803333at2"/>
<dbReference type="EMBL" id="QCZG01000003">
    <property type="protein sequence ID" value="PWA13066.1"/>
    <property type="molecule type" value="Genomic_DNA"/>
</dbReference>
<keyword evidence="4" id="KW-1185">Reference proteome</keyword>
<dbReference type="Gene3D" id="3.40.50.720">
    <property type="entry name" value="NAD(P)-binding Rossmann-like Domain"/>
    <property type="match status" value="1"/>
</dbReference>
<dbReference type="PANTHER" id="PTHR24321">
    <property type="entry name" value="DEHYDROGENASES, SHORT CHAIN"/>
    <property type="match status" value="1"/>
</dbReference>
<keyword evidence="2" id="KW-0560">Oxidoreductase</keyword>
<dbReference type="GO" id="GO:0016491">
    <property type="term" value="F:oxidoreductase activity"/>
    <property type="evidence" value="ECO:0007669"/>
    <property type="project" value="UniProtKB-KW"/>
</dbReference>
<dbReference type="AlphaFoldDB" id="A0A2U1K698"/>